<accession>A0A1M6R0A5</accession>
<dbReference type="PANTHER" id="PTHR41775">
    <property type="entry name" value="SECRETED PROTEIN-RELATED"/>
    <property type="match status" value="1"/>
</dbReference>
<dbReference type="EMBL" id="FRBD01000001">
    <property type="protein sequence ID" value="SHK25959.1"/>
    <property type="molecule type" value="Genomic_DNA"/>
</dbReference>
<dbReference type="PANTHER" id="PTHR41775:SF1">
    <property type="entry name" value="PEPTIDASE M6-LIKE DOMAIN-CONTAINING PROTEIN"/>
    <property type="match status" value="1"/>
</dbReference>
<protein>
    <submittedName>
        <fullName evidence="1">M6 family metalloprotease domain-containing protein</fullName>
    </submittedName>
</protein>
<dbReference type="NCBIfam" id="TIGR03296">
    <property type="entry name" value="M6dom_TIGR03296"/>
    <property type="match status" value="1"/>
</dbReference>
<organism evidence="1 2">
    <name type="scientific">Xylanibacter ruminicola</name>
    <name type="common">Prevotella ruminicola</name>
    <dbReference type="NCBI Taxonomy" id="839"/>
    <lineage>
        <taxon>Bacteria</taxon>
        <taxon>Pseudomonadati</taxon>
        <taxon>Bacteroidota</taxon>
        <taxon>Bacteroidia</taxon>
        <taxon>Bacteroidales</taxon>
        <taxon>Prevotellaceae</taxon>
        <taxon>Xylanibacter</taxon>
    </lineage>
</organism>
<dbReference type="SUPFAM" id="SSF55486">
    <property type="entry name" value="Metalloproteases ('zincins'), catalytic domain"/>
    <property type="match status" value="1"/>
</dbReference>
<dbReference type="GO" id="GO:0006508">
    <property type="term" value="P:proteolysis"/>
    <property type="evidence" value="ECO:0007669"/>
    <property type="project" value="UniProtKB-KW"/>
</dbReference>
<dbReference type="InterPro" id="IPR008757">
    <property type="entry name" value="Peptidase_M6-like_domain"/>
</dbReference>
<dbReference type="GO" id="GO:0008237">
    <property type="term" value="F:metallopeptidase activity"/>
    <property type="evidence" value="ECO:0007669"/>
    <property type="project" value="UniProtKB-KW"/>
</dbReference>
<proteinExistence type="predicted"/>
<keyword evidence="1" id="KW-0645">Protease</keyword>
<gene>
    <name evidence="1" type="ORF">SAMN05216463_10120</name>
</gene>
<evidence type="ECO:0000313" key="1">
    <source>
        <dbReference type="EMBL" id="SHK25959.1"/>
    </source>
</evidence>
<reference evidence="1 2" key="1">
    <citation type="submission" date="2016-11" db="EMBL/GenBank/DDBJ databases">
        <authorList>
            <person name="Jaros S."/>
            <person name="Januszkiewicz K."/>
            <person name="Wedrychowicz H."/>
        </authorList>
    </citation>
    <scope>NUCLEOTIDE SEQUENCE [LARGE SCALE GENOMIC DNA]</scope>
    <source>
        <strain evidence="1 2">KHT3</strain>
    </source>
</reference>
<keyword evidence="1" id="KW-0482">Metalloprotease</keyword>
<dbReference type="AlphaFoldDB" id="A0A1M6R0A5"/>
<sequence length="504" mass="57084">MICAFVGLAAFAANAQKHISCIPQQSETGTRAIGRYSLPEPRTDWNPNRTYRQPVVLVTFKDREFSMPDPVTYYNRLFNESGYNEGQGLGCVSDYFRDQSGGLLNMHFDIYGPVRINTAMQQPDANEDSFRAQVVRSAMAALCDTCQADFSIYDWDDDNRVDQVVLITAGYCGNGATGCIWPGTCSDNFMTPGGKRIYMWSVSAELWNDEKGKTGIGTIVHEFAHCLGIPDLYPTDSGAISAEGFSVVDDWDLMDGGNYLDWGWCPPNFSAMEKKLLGWGNLVELTEATSISGMKPVSEGGTTYLIRNSGAEDEFYLLENRRQAGWDYAVPGNGLLISHVDFDRATWFNNHVNTRRNHRRYDFFHPDGKEYKDWDPDENCLDMSRYTMDHRMRSTYLSTTTYPYTNPETNIVKQSLTDDTDPAAWLFNANAQSKYFMSKPVTNIHLSTDGTISFDFMKVDTGIDAIINHQKNDDLWYDLQGRRLYTEPTRKGLYIHNGQLVSKH</sequence>
<name>A0A1M6R0A5_XYLRU</name>
<evidence type="ECO:0000313" key="2">
    <source>
        <dbReference type="Proteomes" id="UP000184130"/>
    </source>
</evidence>
<dbReference type="Proteomes" id="UP000184130">
    <property type="component" value="Unassembled WGS sequence"/>
</dbReference>
<keyword evidence="1" id="KW-0378">Hydrolase</keyword>